<evidence type="ECO:0000256" key="1">
    <source>
        <dbReference type="SAM" id="MobiDB-lite"/>
    </source>
</evidence>
<dbReference type="EMBL" id="JAXOVW010000056">
    <property type="protein sequence ID" value="MDZ5609284.1"/>
    <property type="molecule type" value="Genomic_DNA"/>
</dbReference>
<evidence type="ECO:0000313" key="2">
    <source>
        <dbReference type="EMBL" id="MDZ5609284.1"/>
    </source>
</evidence>
<gene>
    <name evidence="2" type="ORF">U2I54_20010</name>
</gene>
<keyword evidence="3" id="KW-1185">Reference proteome</keyword>
<proteinExistence type="predicted"/>
<organism evidence="2 3">
    <name type="scientific">Bacillus bingmayongensis</name>
    <dbReference type="NCBI Taxonomy" id="1150157"/>
    <lineage>
        <taxon>Bacteria</taxon>
        <taxon>Bacillati</taxon>
        <taxon>Bacillota</taxon>
        <taxon>Bacilli</taxon>
        <taxon>Bacillales</taxon>
        <taxon>Bacillaceae</taxon>
        <taxon>Bacillus</taxon>
    </lineage>
</organism>
<feature type="region of interest" description="Disordered" evidence="1">
    <location>
        <begin position="29"/>
        <end position="52"/>
    </location>
</feature>
<sequence length="52" mass="5942">MEEVLIHVHEGNHTLYTTTGRIISDGIFEEDKPEESTQNEEDDENLLKGGDR</sequence>
<feature type="compositionally biased region" description="Acidic residues" evidence="1">
    <location>
        <begin position="29"/>
        <end position="44"/>
    </location>
</feature>
<dbReference type="Proteomes" id="UP001291930">
    <property type="component" value="Unassembled WGS sequence"/>
</dbReference>
<comment type="caution">
    <text evidence="2">The sequence shown here is derived from an EMBL/GenBank/DDBJ whole genome shotgun (WGS) entry which is preliminary data.</text>
</comment>
<evidence type="ECO:0000313" key="3">
    <source>
        <dbReference type="Proteomes" id="UP001291930"/>
    </source>
</evidence>
<reference evidence="3" key="1">
    <citation type="submission" date="2023-11" db="EMBL/GenBank/DDBJ databases">
        <title>Genome Sequence of Bacillus pseudomycoides stain BUPM19.</title>
        <authorList>
            <person name="Farhat A."/>
        </authorList>
    </citation>
    <scope>NUCLEOTIDE SEQUENCE [LARGE SCALE GENOMIC DNA]</scope>
    <source>
        <strain evidence="3">BUPM19</strain>
    </source>
</reference>
<dbReference type="RefSeq" id="WP_374218798.1">
    <property type="nucleotide sequence ID" value="NZ_JAXOVW010000056.1"/>
</dbReference>
<accession>A0ABU5K0P1</accession>
<protein>
    <submittedName>
        <fullName evidence="2">Uncharacterized protein</fullName>
    </submittedName>
</protein>
<name>A0ABU5K0P1_9BACI</name>